<organism evidence="1 2">
    <name type="scientific">Ixodes persulcatus</name>
    <name type="common">Taiga tick</name>
    <dbReference type="NCBI Taxonomy" id="34615"/>
    <lineage>
        <taxon>Eukaryota</taxon>
        <taxon>Metazoa</taxon>
        <taxon>Ecdysozoa</taxon>
        <taxon>Arthropoda</taxon>
        <taxon>Chelicerata</taxon>
        <taxon>Arachnida</taxon>
        <taxon>Acari</taxon>
        <taxon>Parasitiformes</taxon>
        <taxon>Ixodida</taxon>
        <taxon>Ixodoidea</taxon>
        <taxon>Ixodidae</taxon>
        <taxon>Ixodinae</taxon>
        <taxon>Ixodes</taxon>
    </lineage>
</organism>
<evidence type="ECO:0000313" key="2">
    <source>
        <dbReference type="Proteomes" id="UP000805193"/>
    </source>
</evidence>
<dbReference type="Proteomes" id="UP000805193">
    <property type="component" value="Unassembled WGS sequence"/>
</dbReference>
<accession>A0AC60R0L6</accession>
<proteinExistence type="predicted"/>
<comment type="caution">
    <text evidence="1">The sequence shown here is derived from an EMBL/GenBank/DDBJ whole genome shotgun (WGS) entry which is preliminary data.</text>
</comment>
<evidence type="ECO:0000313" key="1">
    <source>
        <dbReference type="EMBL" id="KAG0444237.1"/>
    </source>
</evidence>
<keyword evidence="2" id="KW-1185">Reference proteome</keyword>
<dbReference type="EMBL" id="JABSTQ010002298">
    <property type="protein sequence ID" value="KAG0444237.1"/>
    <property type="molecule type" value="Genomic_DNA"/>
</dbReference>
<name>A0AC60R0L6_IXOPE</name>
<reference evidence="1 2" key="1">
    <citation type="journal article" date="2020" name="Cell">
        <title>Large-Scale Comparative Analyses of Tick Genomes Elucidate Their Genetic Diversity and Vector Capacities.</title>
        <authorList>
            <consortium name="Tick Genome and Microbiome Consortium (TIGMIC)"/>
            <person name="Jia N."/>
            <person name="Wang J."/>
            <person name="Shi W."/>
            <person name="Du L."/>
            <person name="Sun Y."/>
            <person name="Zhan W."/>
            <person name="Jiang J.F."/>
            <person name="Wang Q."/>
            <person name="Zhang B."/>
            <person name="Ji P."/>
            <person name="Bell-Sakyi L."/>
            <person name="Cui X.M."/>
            <person name="Yuan T.T."/>
            <person name="Jiang B.G."/>
            <person name="Yang W.F."/>
            <person name="Lam T.T."/>
            <person name="Chang Q.C."/>
            <person name="Ding S.J."/>
            <person name="Wang X.J."/>
            <person name="Zhu J.G."/>
            <person name="Ruan X.D."/>
            <person name="Zhao L."/>
            <person name="Wei J.T."/>
            <person name="Ye R.Z."/>
            <person name="Que T.C."/>
            <person name="Du C.H."/>
            <person name="Zhou Y.H."/>
            <person name="Cheng J.X."/>
            <person name="Dai P.F."/>
            <person name="Guo W.B."/>
            <person name="Han X.H."/>
            <person name="Huang E.J."/>
            <person name="Li L.F."/>
            <person name="Wei W."/>
            <person name="Gao Y.C."/>
            <person name="Liu J.Z."/>
            <person name="Shao H.Z."/>
            <person name="Wang X."/>
            <person name="Wang C.C."/>
            <person name="Yang T.C."/>
            <person name="Huo Q.B."/>
            <person name="Li W."/>
            <person name="Chen H.Y."/>
            <person name="Chen S.E."/>
            <person name="Zhou L.G."/>
            <person name="Ni X.B."/>
            <person name="Tian J.H."/>
            <person name="Sheng Y."/>
            <person name="Liu T."/>
            <person name="Pan Y.S."/>
            <person name="Xia L.Y."/>
            <person name="Li J."/>
            <person name="Zhao F."/>
            <person name="Cao W.C."/>
        </authorList>
    </citation>
    <scope>NUCLEOTIDE SEQUENCE [LARGE SCALE GENOMIC DNA]</scope>
    <source>
        <strain evidence="1">Iper-2018</strain>
    </source>
</reference>
<gene>
    <name evidence="1" type="ORF">HPB47_014017</name>
</gene>
<protein>
    <submittedName>
        <fullName evidence="1">Uncharacterized protein</fullName>
    </submittedName>
</protein>
<sequence>MEVLPRTKYLFRKLLASKLKRSTDYYYCAMRFPEAHQIEERTHELVLRDMKYAVTYDTTVNGFKGPSPLINLENYDMVSGQACEYMHSVLLGVTKQLTEHLLDSSNSAERFYIGSPQSLESANKLLMSIRPPHCITRLPRSLCERSYWKANEWRNWLLYYSVPCLENLLPHRYWKHWCLLAEAIWILLSTRISQEMISHAGRTVFPRTKYYLFSCRPCFGTALMFANTAI</sequence>